<evidence type="ECO:0000256" key="3">
    <source>
        <dbReference type="ARBA" id="ARBA00022692"/>
    </source>
</evidence>
<feature type="transmembrane region" description="Helical" evidence="6">
    <location>
        <begin position="43"/>
        <end position="62"/>
    </location>
</feature>
<name>A0ABV9M493_9ENTE</name>
<feature type="transmembrane region" description="Helical" evidence="6">
    <location>
        <begin position="90"/>
        <end position="110"/>
    </location>
</feature>
<feature type="transmembrane region" description="Helical" evidence="6">
    <location>
        <begin position="176"/>
        <end position="193"/>
    </location>
</feature>
<evidence type="ECO:0000256" key="1">
    <source>
        <dbReference type="ARBA" id="ARBA00004651"/>
    </source>
</evidence>
<comment type="caution">
    <text evidence="7">The sequence shown here is derived from an EMBL/GenBank/DDBJ whole genome shotgun (WGS) entry which is preliminary data.</text>
</comment>
<dbReference type="RefSeq" id="WP_379964794.1">
    <property type="nucleotide sequence ID" value="NZ_JBHSGT010000040.1"/>
</dbReference>
<feature type="transmembrane region" description="Helical" evidence="6">
    <location>
        <begin position="418"/>
        <end position="451"/>
    </location>
</feature>
<evidence type="ECO:0000256" key="2">
    <source>
        <dbReference type="ARBA" id="ARBA00022475"/>
    </source>
</evidence>
<feature type="transmembrane region" description="Helical" evidence="6">
    <location>
        <begin position="213"/>
        <end position="241"/>
    </location>
</feature>
<evidence type="ECO:0000256" key="4">
    <source>
        <dbReference type="ARBA" id="ARBA00022989"/>
    </source>
</evidence>
<feature type="transmembrane region" description="Helical" evidence="6">
    <location>
        <begin position="362"/>
        <end position="381"/>
    </location>
</feature>
<dbReference type="EMBL" id="JBHSGT010000040">
    <property type="protein sequence ID" value="MFC4710149.1"/>
    <property type="molecule type" value="Genomic_DNA"/>
</dbReference>
<evidence type="ECO:0000313" key="7">
    <source>
        <dbReference type="EMBL" id="MFC4710149.1"/>
    </source>
</evidence>
<evidence type="ECO:0000256" key="6">
    <source>
        <dbReference type="SAM" id="Phobius"/>
    </source>
</evidence>
<sequence>MNIKAISFIKNMSYTISSNLLSLIISTLVVLIIPKLIGVEEYGYWQLYIFYSSYVGFLHFGWNDGIYLRYGGEEYDDLDKHLLHSQFIELFVSQSIIALCIWGSSFIFSQDTNRNFILQMVGIATILINTRLLFFYILQATNRIKQYASLTMLDRVLYLFLIAAFLIIGIRDYKLLIFADLIGKCITLLLAAYMCKDIAFRSLSTFYFTINEIFINISVGIKLMFANIASMLIIGIVRFGIEQSWNVATFGKISLTLSISNMMMIFINAVGIIMFPILRRTNKEKLANIYSTMRDFLMVVLLGFLIVYYPLKLVISAWLPDYAESLLYMALVFPMFIYEGKMALLINTYLKTLRREKTMLKINMITMGLSLIATYFTTQVLKNLDVAILSIVILLAIRAALAELYLANELNIHVKKDIILEMLLTTIFIVTGWFINSWMIMFIYAISYMIYLILKRKDLTKTIQSIKLLVKS</sequence>
<feature type="transmembrane region" description="Helical" evidence="6">
    <location>
        <begin position="150"/>
        <end position="170"/>
    </location>
</feature>
<evidence type="ECO:0000256" key="5">
    <source>
        <dbReference type="ARBA" id="ARBA00023136"/>
    </source>
</evidence>
<evidence type="ECO:0000313" key="8">
    <source>
        <dbReference type="Proteomes" id="UP001596026"/>
    </source>
</evidence>
<proteinExistence type="predicted"/>
<dbReference type="PANTHER" id="PTHR30250:SF11">
    <property type="entry name" value="O-ANTIGEN TRANSPORTER-RELATED"/>
    <property type="match status" value="1"/>
</dbReference>
<feature type="transmembrane region" description="Helical" evidence="6">
    <location>
        <begin position="20"/>
        <end position="37"/>
    </location>
</feature>
<keyword evidence="2" id="KW-1003">Cell membrane</keyword>
<keyword evidence="8" id="KW-1185">Reference proteome</keyword>
<feature type="transmembrane region" description="Helical" evidence="6">
    <location>
        <begin position="325"/>
        <end position="350"/>
    </location>
</feature>
<gene>
    <name evidence="7" type="ORF">ACFO3L_05850</name>
</gene>
<organism evidence="7 8">
    <name type="scientific">Enterococcus eurekensis</name>
    <dbReference type="NCBI Taxonomy" id="1159753"/>
    <lineage>
        <taxon>Bacteria</taxon>
        <taxon>Bacillati</taxon>
        <taxon>Bacillota</taxon>
        <taxon>Bacilli</taxon>
        <taxon>Lactobacillales</taxon>
        <taxon>Enterococcaceae</taxon>
        <taxon>Enterococcus</taxon>
    </lineage>
</organism>
<comment type="subcellular location">
    <subcellularLocation>
        <location evidence="1">Cell membrane</location>
        <topology evidence="1">Multi-pass membrane protein</topology>
    </subcellularLocation>
</comment>
<keyword evidence="4 6" id="KW-1133">Transmembrane helix</keyword>
<dbReference type="PANTHER" id="PTHR30250">
    <property type="entry name" value="PST FAMILY PREDICTED COLANIC ACID TRANSPORTER"/>
    <property type="match status" value="1"/>
</dbReference>
<feature type="transmembrane region" description="Helical" evidence="6">
    <location>
        <begin position="253"/>
        <end position="275"/>
    </location>
</feature>
<feature type="transmembrane region" description="Helical" evidence="6">
    <location>
        <begin position="296"/>
        <end position="319"/>
    </location>
</feature>
<feature type="transmembrane region" description="Helical" evidence="6">
    <location>
        <begin position="387"/>
        <end position="406"/>
    </location>
</feature>
<protein>
    <submittedName>
        <fullName evidence="7">Lipopolysaccharide biosynthesis protein</fullName>
    </submittedName>
</protein>
<feature type="transmembrane region" description="Helical" evidence="6">
    <location>
        <begin position="116"/>
        <end position="138"/>
    </location>
</feature>
<dbReference type="InterPro" id="IPR050833">
    <property type="entry name" value="Poly_Biosynth_Transport"/>
</dbReference>
<dbReference type="Proteomes" id="UP001596026">
    <property type="component" value="Unassembled WGS sequence"/>
</dbReference>
<keyword evidence="3 6" id="KW-0812">Transmembrane</keyword>
<accession>A0ABV9M493</accession>
<keyword evidence="5 6" id="KW-0472">Membrane</keyword>
<reference evidence="8" key="1">
    <citation type="journal article" date="2019" name="Int. J. Syst. Evol. Microbiol.">
        <title>The Global Catalogue of Microorganisms (GCM) 10K type strain sequencing project: providing services to taxonomists for standard genome sequencing and annotation.</title>
        <authorList>
            <consortium name="The Broad Institute Genomics Platform"/>
            <consortium name="The Broad Institute Genome Sequencing Center for Infectious Disease"/>
            <person name="Wu L."/>
            <person name="Ma J."/>
        </authorList>
    </citation>
    <scope>NUCLEOTIDE SEQUENCE [LARGE SCALE GENOMIC DNA]</scope>
    <source>
        <strain evidence="8">CGMCC 1.19061</strain>
    </source>
</reference>